<feature type="transmembrane region" description="Helical" evidence="8">
    <location>
        <begin position="165"/>
        <end position="185"/>
    </location>
</feature>
<protein>
    <recommendedName>
        <fullName evidence="8">Probable membrane transporter protein</fullName>
    </recommendedName>
</protein>
<evidence type="ECO:0000256" key="7">
    <source>
        <dbReference type="ARBA" id="ARBA00023136"/>
    </source>
</evidence>
<comment type="subcellular location">
    <subcellularLocation>
        <location evidence="1 8">Cell membrane</location>
        <topology evidence="1 8">Multi-pass membrane protein</topology>
    </subcellularLocation>
</comment>
<comment type="similarity">
    <text evidence="2 8">Belongs to the 4-toluene sulfonate uptake permease (TSUP) (TC 2.A.102) family.</text>
</comment>
<dbReference type="InterPro" id="IPR052017">
    <property type="entry name" value="TSUP"/>
</dbReference>
<feature type="transmembrane region" description="Helical" evidence="8">
    <location>
        <begin position="197"/>
        <end position="215"/>
    </location>
</feature>
<keyword evidence="10" id="KW-1185">Reference proteome</keyword>
<dbReference type="RefSeq" id="WP_235226982.1">
    <property type="nucleotide sequence ID" value="NZ_JAKGAQ010000005.1"/>
</dbReference>
<evidence type="ECO:0000256" key="3">
    <source>
        <dbReference type="ARBA" id="ARBA00022448"/>
    </source>
</evidence>
<evidence type="ECO:0000256" key="6">
    <source>
        <dbReference type="ARBA" id="ARBA00022989"/>
    </source>
</evidence>
<sequence length="245" mass="26365">MMEEVVLICVVFLIAGAIKGTVGIGLPTVSVALMSQFIGPHDAVALVVFPLLISNLWQVFRSGAGLETLHKYGYLIAVLMVTLWLTTFVTVGISPDTLLTTIGVAIVIFAASSLVRMPPELPDRFDKPAQIIAGFSAGVIGGLTSIWSPPIVTYLIAKRTDNDEFVRAVGLFILLGGIPLAIGFWQTGLLNGETAPISALMIVPTLLGFSIGEVVRKRMGSGMFRTVLLWMFLLMGLNLLRQAFF</sequence>
<keyword evidence="6 8" id="KW-1133">Transmembrane helix</keyword>
<evidence type="ECO:0000313" key="9">
    <source>
        <dbReference type="EMBL" id="MCF2872650.1"/>
    </source>
</evidence>
<evidence type="ECO:0000256" key="8">
    <source>
        <dbReference type="RuleBase" id="RU363041"/>
    </source>
</evidence>
<reference evidence="9 10" key="1">
    <citation type="submission" date="2022-01" db="EMBL/GenBank/DDBJ databases">
        <title>Octadecabacter sp. nov., isolated from a marine alga.</title>
        <authorList>
            <person name="Jin M.S."/>
            <person name="Kim H.M."/>
            <person name="Han D.M."/>
            <person name="Jung J.J."/>
            <person name="Jeon C.O."/>
        </authorList>
    </citation>
    <scope>NUCLEOTIDE SEQUENCE [LARGE SCALE GENOMIC DNA]</scope>
    <source>
        <strain evidence="9 10">G9-8</strain>
    </source>
</reference>
<feature type="transmembrane region" description="Helical" evidence="8">
    <location>
        <begin position="227"/>
        <end position="244"/>
    </location>
</feature>
<evidence type="ECO:0000313" key="10">
    <source>
        <dbReference type="Proteomes" id="UP001200557"/>
    </source>
</evidence>
<keyword evidence="4 8" id="KW-1003">Cell membrane</keyword>
<accession>A0ABS9CZE6</accession>
<dbReference type="InterPro" id="IPR002781">
    <property type="entry name" value="TM_pro_TauE-like"/>
</dbReference>
<dbReference type="PANTHER" id="PTHR30269:SF32">
    <property type="entry name" value="MEMBRANE TRANSPORTER PROTEIN-RELATED"/>
    <property type="match status" value="1"/>
</dbReference>
<gene>
    <name evidence="9" type="ORF">L0664_16380</name>
</gene>
<evidence type="ECO:0000256" key="4">
    <source>
        <dbReference type="ARBA" id="ARBA00022475"/>
    </source>
</evidence>
<evidence type="ECO:0000256" key="2">
    <source>
        <dbReference type="ARBA" id="ARBA00009142"/>
    </source>
</evidence>
<keyword evidence="3" id="KW-0813">Transport</keyword>
<name>A0ABS9CZE6_9RHOB</name>
<keyword evidence="7 8" id="KW-0472">Membrane</keyword>
<comment type="caution">
    <text evidence="9">The sequence shown here is derived from an EMBL/GenBank/DDBJ whole genome shotgun (WGS) entry which is preliminary data.</text>
</comment>
<proteinExistence type="inferred from homology"/>
<dbReference type="EMBL" id="JAKGAQ010000005">
    <property type="protein sequence ID" value="MCF2872650.1"/>
    <property type="molecule type" value="Genomic_DNA"/>
</dbReference>
<feature type="transmembrane region" description="Helical" evidence="8">
    <location>
        <begin position="72"/>
        <end position="91"/>
    </location>
</feature>
<dbReference type="Proteomes" id="UP001200557">
    <property type="component" value="Unassembled WGS sequence"/>
</dbReference>
<keyword evidence="5 8" id="KW-0812">Transmembrane</keyword>
<organism evidence="9 10">
    <name type="scientific">Octadecabacter dasysiphoniae</name>
    <dbReference type="NCBI Taxonomy" id="2909341"/>
    <lineage>
        <taxon>Bacteria</taxon>
        <taxon>Pseudomonadati</taxon>
        <taxon>Pseudomonadota</taxon>
        <taxon>Alphaproteobacteria</taxon>
        <taxon>Rhodobacterales</taxon>
        <taxon>Roseobacteraceae</taxon>
        <taxon>Octadecabacter</taxon>
    </lineage>
</organism>
<dbReference type="Pfam" id="PF01925">
    <property type="entry name" value="TauE"/>
    <property type="match status" value="1"/>
</dbReference>
<evidence type="ECO:0000256" key="1">
    <source>
        <dbReference type="ARBA" id="ARBA00004651"/>
    </source>
</evidence>
<dbReference type="PANTHER" id="PTHR30269">
    <property type="entry name" value="TRANSMEMBRANE PROTEIN YFCA"/>
    <property type="match status" value="1"/>
</dbReference>
<evidence type="ECO:0000256" key="5">
    <source>
        <dbReference type="ARBA" id="ARBA00022692"/>
    </source>
</evidence>
<feature type="transmembrane region" description="Helical" evidence="8">
    <location>
        <begin position="43"/>
        <end position="60"/>
    </location>
</feature>